<comment type="domain">
    <text evidence="9">The N-terminal domain has structural similarity with S-adenosyl-L-methionine-dependent methyltransferases, but does not bind S-adenosyl-L-methionine. It is required for correct assembly of the 2 Fe-S clusters.</text>
</comment>
<evidence type="ECO:0000313" key="12">
    <source>
        <dbReference type="EMBL" id="GMM49735.1"/>
    </source>
</evidence>
<comment type="caution">
    <text evidence="9">Lacks conserved residue(s) required for the propagation of feature annotation.</text>
</comment>
<feature type="binding site" evidence="9">
    <location>
        <position position="176"/>
    </location>
    <ligand>
        <name>[2Fe-2S] cluster</name>
        <dbReference type="ChEBI" id="CHEBI:190135"/>
    </ligand>
</feature>
<evidence type="ECO:0000259" key="11">
    <source>
        <dbReference type="Pfam" id="PF16803"/>
    </source>
</evidence>
<dbReference type="Pfam" id="PF16803">
    <property type="entry name" value="DRE2_N"/>
    <property type="match status" value="1"/>
</dbReference>
<feature type="binding site" evidence="9">
    <location>
        <position position="238"/>
    </location>
    <ligand>
        <name>[4Fe-4S] cluster</name>
        <dbReference type="ChEBI" id="CHEBI:49883"/>
    </ligand>
</feature>
<evidence type="ECO:0000256" key="7">
    <source>
        <dbReference type="ARBA" id="ARBA00023014"/>
    </source>
</evidence>
<dbReference type="AlphaFoldDB" id="A0AAV5RDX2"/>
<sequence>MSESVLIVLNSSLVSQPAALSEIQAKFEGYDIHQQLLERIDEAAISLPRNKFANVYISGGYISIDTASALYTSMKDNAKLFGNIDDLSKPSLLISGLILKGNEWTKPSSNNTAQKVQLKSLNRSKTKTNNNEAKVSLFKRAPVEPMTPPDDDDELIDEDSLVSGNLYDTIKLPAKCDPGNGKRRKRACKDCTCGLKEMEENEIETKKEERKAVLLGQDELTEIDFTVPGKAVGGCGSCALGDAFRCDGCPYLGLPPFKPGETVSIDALGDDF</sequence>
<dbReference type="PANTHER" id="PTHR13273:SF14">
    <property type="entry name" value="ANAMORSIN"/>
    <property type="match status" value="1"/>
</dbReference>
<dbReference type="InterPro" id="IPR031838">
    <property type="entry name" value="Dre2_N"/>
</dbReference>
<evidence type="ECO:0000313" key="13">
    <source>
        <dbReference type="Proteomes" id="UP001362899"/>
    </source>
</evidence>
<keyword evidence="13" id="KW-1185">Reference proteome</keyword>
<feature type="binding site" evidence="9">
    <location>
        <position position="188"/>
    </location>
    <ligand>
        <name>[2Fe-2S] cluster</name>
        <dbReference type="ChEBI" id="CHEBI:190135"/>
    </ligand>
</feature>
<evidence type="ECO:0000256" key="4">
    <source>
        <dbReference type="ARBA" id="ARBA00022490"/>
    </source>
</evidence>
<dbReference type="InterPro" id="IPR007785">
    <property type="entry name" value="Anamorsin"/>
</dbReference>
<dbReference type="GO" id="GO:0051539">
    <property type="term" value="F:4 iron, 4 sulfur cluster binding"/>
    <property type="evidence" value="ECO:0007669"/>
    <property type="project" value="UniProtKB-KW"/>
</dbReference>
<organism evidence="12 13">
    <name type="scientific">Starmerella bacillaris</name>
    <name type="common">Yeast</name>
    <name type="synonym">Candida zemplinina</name>
    <dbReference type="NCBI Taxonomy" id="1247836"/>
    <lineage>
        <taxon>Eukaryota</taxon>
        <taxon>Fungi</taxon>
        <taxon>Dikarya</taxon>
        <taxon>Ascomycota</taxon>
        <taxon>Saccharomycotina</taxon>
        <taxon>Dipodascomycetes</taxon>
        <taxon>Dipodascales</taxon>
        <taxon>Trichomonascaceae</taxon>
        <taxon>Starmerella</taxon>
    </lineage>
</organism>
<accession>A0AAV5RDX2</accession>
<keyword evidence="6 9" id="KW-0408">Iron</keyword>
<keyword evidence="9" id="KW-0001">2Fe-2S</keyword>
<keyword evidence="8 9" id="KW-0496">Mitochondrion</keyword>
<dbReference type="PANTHER" id="PTHR13273">
    <property type="entry name" value="ANAMORSIN"/>
    <property type="match status" value="1"/>
</dbReference>
<dbReference type="Proteomes" id="UP001362899">
    <property type="component" value="Unassembled WGS sequence"/>
</dbReference>
<feature type="binding site" evidence="9">
    <location>
        <position position="235"/>
    </location>
    <ligand>
        <name>[4Fe-4S] cluster</name>
        <dbReference type="ChEBI" id="CHEBI:49883"/>
    </ligand>
</feature>
<evidence type="ECO:0000256" key="8">
    <source>
        <dbReference type="ARBA" id="ARBA00023128"/>
    </source>
</evidence>
<dbReference type="Gene3D" id="3.40.50.11000">
    <property type="entry name" value="Fe-S cluster assembly protein Dre2, N-terminal domain"/>
    <property type="match status" value="1"/>
</dbReference>
<comment type="domain">
    <text evidence="9">The C-terminal domain binds 2 Fe-S clusters but is otherwise mostly in an intrinsically disordered conformation.</text>
</comment>
<keyword evidence="5 9" id="KW-0479">Metal-binding</keyword>
<keyword evidence="7 9" id="KW-0411">Iron-sulfur</keyword>
<keyword evidence="4 9" id="KW-0963">Cytoplasm</keyword>
<evidence type="ECO:0000256" key="2">
    <source>
        <dbReference type="ARBA" id="ARBA00008169"/>
    </source>
</evidence>
<dbReference type="GO" id="GO:0009055">
    <property type="term" value="F:electron transfer activity"/>
    <property type="evidence" value="ECO:0007669"/>
    <property type="project" value="UniProtKB-UniRule"/>
</dbReference>
<comment type="cofactor">
    <cofactor evidence="9">
        <name>[2Fe-2S] cluster</name>
        <dbReference type="ChEBI" id="CHEBI:190135"/>
    </cofactor>
</comment>
<feature type="binding site" evidence="9">
    <location>
        <position position="246"/>
    </location>
    <ligand>
        <name>[4Fe-4S] cluster</name>
        <dbReference type="ChEBI" id="CHEBI:49883"/>
    </ligand>
</feature>
<reference evidence="12 13" key="1">
    <citation type="journal article" date="2023" name="Elife">
        <title>Identification of key yeast species and microbe-microbe interactions impacting larval growth of Drosophila in the wild.</title>
        <authorList>
            <person name="Mure A."/>
            <person name="Sugiura Y."/>
            <person name="Maeda R."/>
            <person name="Honda K."/>
            <person name="Sakurai N."/>
            <person name="Takahashi Y."/>
            <person name="Watada M."/>
            <person name="Katoh T."/>
            <person name="Gotoh A."/>
            <person name="Gotoh Y."/>
            <person name="Taniguchi I."/>
            <person name="Nakamura K."/>
            <person name="Hayashi T."/>
            <person name="Katayama T."/>
            <person name="Uemura T."/>
            <person name="Hattori Y."/>
        </authorList>
    </citation>
    <scope>NUCLEOTIDE SEQUENCE [LARGE SCALE GENOMIC DNA]</scope>
    <source>
        <strain evidence="12 13">SB-73</strain>
    </source>
</reference>
<feature type="binding site" evidence="9">
    <location>
        <position position="191"/>
    </location>
    <ligand>
        <name>[2Fe-2S] cluster</name>
        <dbReference type="ChEBI" id="CHEBI:190135"/>
    </ligand>
</feature>
<keyword evidence="3 9" id="KW-0004">4Fe-4S</keyword>
<feature type="region of interest" description="Fe-S binding site B" evidence="9">
    <location>
        <begin position="235"/>
        <end position="249"/>
    </location>
</feature>
<dbReference type="EMBL" id="BTGC01000003">
    <property type="protein sequence ID" value="GMM49735.1"/>
    <property type="molecule type" value="Genomic_DNA"/>
</dbReference>
<dbReference type="GO" id="GO:0005758">
    <property type="term" value="C:mitochondrial intermembrane space"/>
    <property type="evidence" value="ECO:0007669"/>
    <property type="project" value="UniProtKB-SubCell"/>
</dbReference>
<comment type="similarity">
    <text evidence="2 9">Belongs to the anamorsin family.</text>
</comment>
<gene>
    <name evidence="12" type="ORF">DASB73_006930</name>
</gene>
<dbReference type="HAMAP" id="MF_03115">
    <property type="entry name" value="Anamorsin"/>
    <property type="match status" value="1"/>
</dbReference>
<feature type="short sequence motif" description="Cx2C motif 1" evidence="9">
    <location>
        <begin position="235"/>
        <end position="238"/>
    </location>
</feature>
<evidence type="ECO:0000259" key="10">
    <source>
        <dbReference type="Pfam" id="PF05093"/>
    </source>
</evidence>
<dbReference type="GO" id="GO:0016226">
    <property type="term" value="P:iron-sulfur cluster assembly"/>
    <property type="evidence" value="ECO:0007669"/>
    <property type="project" value="UniProtKB-UniRule"/>
</dbReference>
<dbReference type="GO" id="GO:0051537">
    <property type="term" value="F:2 iron, 2 sulfur cluster binding"/>
    <property type="evidence" value="ECO:0007669"/>
    <property type="project" value="UniProtKB-UniRule"/>
</dbReference>
<dbReference type="InterPro" id="IPR046408">
    <property type="entry name" value="CIAPIN1"/>
</dbReference>
<evidence type="ECO:0000256" key="6">
    <source>
        <dbReference type="ARBA" id="ARBA00023004"/>
    </source>
</evidence>
<evidence type="ECO:0000256" key="1">
    <source>
        <dbReference type="ARBA" id="ARBA00001966"/>
    </source>
</evidence>
<comment type="domain">
    <text evidence="9">The twin Cx2C motifs are involved in the recognition by the mitochondrial MIA40-ERV1 disulfide relay system. The formation of 2 disulfide bonds in the Cx2C motifs through dithiol/disulfide exchange reactions effectively traps the protein in the mitochondrial intermembrane space.</text>
</comment>
<evidence type="ECO:0000256" key="9">
    <source>
        <dbReference type="HAMAP-Rule" id="MF_03115"/>
    </source>
</evidence>
<comment type="caution">
    <text evidence="12">The sequence shown here is derived from an EMBL/GenBank/DDBJ whole genome shotgun (WGS) entry which is preliminary data.</text>
</comment>
<proteinExistence type="inferred from homology"/>
<evidence type="ECO:0000256" key="3">
    <source>
        <dbReference type="ARBA" id="ARBA00022485"/>
    </source>
</evidence>
<name>A0AAV5RDX2_STABA</name>
<dbReference type="Pfam" id="PF05093">
    <property type="entry name" value="CIAPIN1"/>
    <property type="match status" value="1"/>
</dbReference>
<evidence type="ECO:0000256" key="5">
    <source>
        <dbReference type="ARBA" id="ARBA00022723"/>
    </source>
</evidence>
<protein>
    <submittedName>
        <fullName evidence="12">Electron carrier</fullName>
    </submittedName>
</protein>
<dbReference type="GO" id="GO:0046872">
    <property type="term" value="F:metal ion binding"/>
    <property type="evidence" value="ECO:0007669"/>
    <property type="project" value="UniProtKB-KW"/>
</dbReference>
<feature type="short sequence motif" description="Cx2C motif 2" evidence="9">
    <location>
        <begin position="246"/>
        <end position="249"/>
    </location>
</feature>
<feature type="domain" description="Anamorsin C-terminal" evidence="10">
    <location>
        <begin position="173"/>
        <end position="265"/>
    </location>
</feature>
<feature type="binding site" evidence="9">
    <location>
        <position position="249"/>
    </location>
    <ligand>
        <name>[4Fe-4S] cluster</name>
        <dbReference type="ChEBI" id="CHEBI:49883"/>
    </ligand>
</feature>
<feature type="binding site" evidence="9">
    <location>
        <position position="193"/>
    </location>
    <ligand>
        <name>[2Fe-2S] cluster</name>
        <dbReference type="ChEBI" id="CHEBI:190135"/>
    </ligand>
</feature>
<comment type="subcellular location">
    <subcellularLocation>
        <location evidence="9">Cytoplasm</location>
    </subcellularLocation>
    <subcellularLocation>
        <location evidence="9">Mitochondrion intermembrane space</location>
    </subcellularLocation>
</comment>
<feature type="domain" description="Fe-S cluster assembly protein Dre2 N-terminal" evidence="11">
    <location>
        <begin position="4"/>
        <end position="119"/>
    </location>
</feature>
<comment type="cofactor">
    <cofactor evidence="1 9">
        <name>[4Fe-4S] cluster</name>
        <dbReference type="ChEBI" id="CHEBI:49883"/>
    </cofactor>
</comment>